<dbReference type="EMBL" id="JADOGI010000119">
    <property type="protein sequence ID" value="MBF8190349.1"/>
    <property type="molecule type" value="Genomic_DNA"/>
</dbReference>
<dbReference type="PANTHER" id="PTHR48050:SF13">
    <property type="entry name" value="STEROL 3-BETA-GLUCOSYLTRANSFERASE UGT80A2"/>
    <property type="match status" value="1"/>
</dbReference>
<proteinExistence type="predicted"/>
<feature type="domain" description="Glycosyltransferase family 28 N-terminal" evidence="1">
    <location>
        <begin position="3"/>
        <end position="79"/>
    </location>
</feature>
<dbReference type="GO" id="GO:0016758">
    <property type="term" value="F:hexosyltransferase activity"/>
    <property type="evidence" value="ECO:0007669"/>
    <property type="project" value="InterPro"/>
</dbReference>
<dbReference type="GO" id="GO:0033072">
    <property type="term" value="P:vancomycin biosynthetic process"/>
    <property type="evidence" value="ECO:0007669"/>
    <property type="project" value="UniProtKB-ARBA"/>
</dbReference>
<feature type="domain" description="Erythromycin biosynthesis protein CIII-like C-terminal" evidence="2">
    <location>
        <begin position="287"/>
        <end position="387"/>
    </location>
</feature>
<protein>
    <submittedName>
        <fullName evidence="3">Glycosyltransferase family 1 protein</fullName>
    </submittedName>
</protein>
<dbReference type="RefSeq" id="WP_195899271.1">
    <property type="nucleotide sequence ID" value="NZ_JADOGI010000119.1"/>
</dbReference>
<dbReference type="PANTHER" id="PTHR48050">
    <property type="entry name" value="STEROL 3-BETA-GLUCOSYLTRANSFERASE"/>
    <property type="match status" value="1"/>
</dbReference>
<dbReference type="CDD" id="cd03784">
    <property type="entry name" value="GT1_Gtf-like"/>
    <property type="match status" value="1"/>
</dbReference>
<dbReference type="InterPro" id="IPR004276">
    <property type="entry name" value="GlycoTrans_28_N"/>
</dbReference>
<dbReference type="Pfam" id="PF06722">
    <property type="entry name" value="EryCIII-like_C"/>
    <property type="match status" value="1"/>
</dbReference>
<evidence type="ECO:0000313" key="4">
    <source>
        <dbReference type="Proteomes" id="UP000605361"/>
    </source>
</evidence>
<evidence type="ECO:0000259" key="1">
    <source>
        <dbReference type="Pfam" id="PF03033"/>
    </source>
</evidence>
<keyword evidence="4" id="KW-1185">Reference proteome</keyword>
<dbReference type="Pfam" id="PF03033">
    <property type="entry name" value="Glyco_transf_28"/>
    <property type="match status" value="1"/>
</dbReference>
<dbReference type="GO" id="GO:0008194">
    <property type="term" value="F:UDP-glycosyltransferase activity"/>
    <property type="evidence" value="ECO:0007669"/>
    <property type="project" value="InterPro"/>
</dbReference>
<dbReference type="InterPro" id="IPR050426">
    <property type="entry name" value="Glycosyltransferase_28"/>
</dbReference>
<comment type="caution">
    <text evidence="3">The sequence shown here is derived from an EMBL/GenBank/DDBJ whole genome shotgun (WGS) entry which is preliminary data.</text>
</comment>
<dbReference type="AlphaFoldDB" id="A0A931AHF0"/>
<dbReference type="Gene3D" id="3.40.50.2000">
    <property type="entry name" value="Glycogen Phosphorylase B"/>
    <property type="match status" value="2"/>
</dbReference>
<name>A0A931AHF0_9ACTN</name>
<accession>A0A931AHF0</accession>
<dbReference type="InterPro" id="IPR010610">
    <property type="entry name" value="EryCIII-like_C"/>
</dbReference>
<evidence type="ECO:0000259" key="2">
    <source>
        <dbReference type="Pfam" id="PF06722"/>
    </source>
</evidence>
<dbReference type="FunFam" id="3.40.50.2000:FF:000009">
    <property type="entry name" value="Sterol 3-beta-glucosyltransferase UGT80A2"/>
    <property type="match status" value="1"/>
</dbReference>
<evidence type="ECO:0000313" key="3">
    <source>
        <dbReference type="EMBL" id="MBF8190349.1"/>
    </source>
</evidence>
<dbReference type="SUPFAM" id="SSF53756">
    <property type="entry name" value="UDP-Glycosyltransferase/glycogen phosphorylase"/>
    <property type="match status" value="1"/>
</dbReference>
<organism evidence="3 4">
    <name type="scientific">Nonomuraea cypriaca</name>
    <dbReference type="NCBI Taxonomy" id="1187855"/>
    <lineage>
        <taxon>Bacteria</taxon>
        <taxon>Bacillati</taxon>
        <taxon>Actinomycetota</taxon>
        <taxon>Actinomycetes</taxon>
        <taxon>Streptosporangiales</taxon>
        <taxon>Streptosporangiaceae</taxon>
        <taxon>Nonomuraea</taxon>
    </lineage>
</organism>
<reference evidence="3" key="1">
    <citation type="submission" date="2020-11" db="EMBL/GenBank/DDBJ databases">
        <title>Whole-genome analyses of Nonomuraea sp. K274.</title>
        <authorList>
            <person name="Veyisoglu A."/>
        </authorList>
    </citation>
    <scope>NUCLEOTIDE SEQUENCE</scope>
    <source>
        <strain evidence="3">K274</strain>
    </source>
</reference>
<dbReference type="GO" id="GO:0005975">
    <property type="term" value="P:carbohydrate metabolic process"/>
    <property type="evidence" value="ECO:0007669"/>
    <property type="project" value="InterPro"/>
</dbReference>
<gene>
    <name evidence="3" type="ORF">ITP53_32485</name>
</gene>
<sequence length="403" mass="42983">MKVLIVTTGSRGDVQPFVALARGLTAAGHEATLAAPRRFGALVEPYQVDFAPLDDSVFAVQDEVAGKGTRAAITAVRKVKPLMRAWLDDLATLRDRPADIVVYAPKTLGAPHLADRMGVASLAALTVPLYQPTSHFALPIVPVRLPRTLNKLSWHVAAAVEAPWRGMVRTWRAQALGLPGRAPGFTQRVAEGGVLNAWSPRLLPVPPDWPPSAEPLGFLPLPAEPGWRPPERLTRFLEEGEPPIYVGFGSVVTKDAGTLTATVLEALRLTGRRGVLATGWGALRDAELREDVLVMDAVPHEWLLPRTALAVHHGGVGTVAAAMRAGIAQVVRPFLGDQPFWARRVHALGIAAPPLTKLTPHSLAEAIEQADARAEAARELGRRVRAEDGVAAAVRAIECAGGG</sequence>
<dbReference type="Proteomes" id="UP000605361">
    <property type="component" value="Unassembled WGS sequence"/>
</dbReference>
<dbReference type="InterPro" id="IPR002213">
    <property type="entry name" value="UDP_glucos_trans"/>
</dbReference>